<evidence type="ECO:0000313" key="3">
    <source>
        <dbReference type="Proteomes" id="UP001574169"/>
    </source>
</evidence>
<name>A0ABV4TEM6_9FLAO</name>
<evidence type="ECO:0000313" key="2">
    <source>
        <dbReference type="EMBL" id="MFA9191741.1"/>
    </source>
</evidence>
<dbReference type="RefSeq" id="WP_373406716.1">
    <property type="nucleotide sequence ID" value="NZ_JBCFQL010000010.1"/>
</dbReference>
<sequence length="61" mass="6954">MKDKKDGKSSLVDKDRKIDLANESQSDKKPNNQTNEEIAEQGFTVRDGHNPNKPNPYQKLI</sequence>
<proteinExistence type="predicted"/>
<dbReference type="EMBL" id="JBCFQL010000010">
    <property type="protein sequence ID" value="MFA9191741.1"/>
    <property type="molecule type" value="Genomic_DNA"/>
</dbReference>
<comment type="caution">
    <text evidence="2">The sequence shown here is derived from an EMBL/GenBank/DDBJ whole genome shotgun (WGS) entry which is preliminary data.</text>
</comment>
<dbReference type="Proteomes" id="UP001574169">
    <property type="component" value="Unassembled WGS sequence"/>
</dbReference>
<keyword evidence="3" id="KW-1185">Reference proteome</keyword>
<feature type="compositionally biased region" description="Basic and acidic residues" evidence="1">
    <location>
        <begin position="1"/>
        <end position="30"/>
    </location>
</feature>
<feature type="region of interest" description="Disordered" evidence="1">
    <location>
        <begin position="1"/>
        <end position="61"/>
    </location>
</feature>
<accession>A0ABV4TEM6</accession>
<reference evidence="2 3" key="1">
    <citation type="submission" date="2024-04" db="EMBL/GenBank/DDBJ databases">
        <title>New Clade of Flavobacterium.</title>
        <authorList>
            <person name="Matos L."/>
            <person name="Proenca D.N."/>
            <person name="Fransisco R.M."/>
            <person name="Chung A.P."/>
            <person name="Maccario L."/>
            <person name="Sorensen S.J."/>
            <person name="Morais P.V."/>
        </authorList>
    </citation>
    <scope>NUCLEOTIDE SEQUENCE [LARGE SCALE GENOMIC DNA]</scope>
    <source>
        <strain evidence="2 3">FZUC8N2.13</strain>
    </source>
</reference>
<evidence type="ECO:0000256" key="1">
    <source>
        <dbReference type="SAM" id="MobiDB-lite"/>
    </source>
</evidence>
<protein>
    <submittedName>
        <fullName evidence="2">Uncharacterized protein</fullName>
    </submittedName>
</protein>
<gene>
    <name evidence="2" type="ORF">AAGV28_10225</name>
</gene>
<organism evidence="2 3">
    <name type="scientific">Flavobacterium zubiriense</name>
    <dbReference type="NCBI Taxonomy" id="3138075"/>
    <lineage>
        <taxon>Bacteria</taxon>
        <taxon>Pseudomonadati</taxon>
        <taxon>Bacteroidota</taxon>
        <taxon>Flavobacteriia</taxon>
        <taxon>Flavobacteriales</taxon>
        <taxon>Flavobacteriaceae</taxon>
        <taxon>Flavobacterium</taxon>
    </lineage>
</organism>